<accession>A0AB34BW49</accession>
<reference evidence="1 2" key="1">
    <citation type="journal article" date="2019" name="Nat. Med.">
        <title>A library of human gut bacterial isolates paired with longitudinal multiomics data enables mechanistic microbiome research.</title>
        <authorList>
            <person name="Poyet M."/>
            <person name="Groussin M."/>
            <person name="Gibbons S.M."/>
            <person name="Avila-Pacheco J."/>
            <person name="Jiang X."/>
            <person name="Kearney S.M."/>
            <person name="Perrotta A.R."/>
            <person name="Berdy B."/>
            <person name="Zhao S."/>
            <person name="Lieberman T.D."/>
            <person name="Swanson P.K."/>
            <person name="Smith M."/>
            <person name="Roesemann S."/>
            <person name="Alexander J.E."/>
            <person name="Rich S.A."/>
            <person name="Livny J."/>
            <person name="Vlamakis H."/>
            <person name="Clish C."/>
            <person name="Bullock K."/>
            <person name="Deik A."/>
            <person name="Scott J."/>
            <person name="Pierce K.A."/>
            <person name="Xavier R.J."/>
            <person name="Alm E.J."/>
        </authorList>
    </citation>
    <scope>NUCLEOTIDE SEQUENCE [LARGE SCALE GENOMIC DNA]</scope>
    <source>
        <strain evidence="1 2">BIOML-A2</strain>
    </source>
</reference>
<organism evidence="1 2">
    <name type="scientific">Bacteroides finegoldii</name>
    <dbReference type="NCBI Taxonomy" id="338188"/>
    <lineage>
        <taxon>Bacteria</taxon>
        <taxon>Pseudomonadati</taxon>
        <taxon>Bacteroidota</taxon>
        <taxon>Bacteroidia</taxon>
        <taxon>Bacteroidales</taxon>
        <taxon>Bacteroidaceae</taxon>
        <taxon>Bacteroides</taxon>
    </lineage>
</organism>
<dbReference type="GeneID" id="92990537"/>
<dbReference type="RefSeq" id="WP_007754454.1">
    <property type="nucleotide sequence ID" value="NZ_CAXSPE010000005.1"/>
</dbReference>
<dbReference type="AlphaFoldDB" id="A0AB34BW49"/>
<gene>
    <name evidence="1" type="ORF">F2Z09_02050</name>
</gene>
<dbReference type="EMBL" id="VWAG01000002">
    <property type="protein sequence ID" value="KAA5260045.1"/>
    <property type="molecule type" value="Genomic_DNA"/>
</dbReference>
<dbReference type="Proteomes" id="UP000440198">
    <property type="component" value="Unassembled WGS sequence"/>
</dbReference>
<evidence type="ECO:0000313" key="2">
    <source>
        <dbReference type="Proteomes" id="UP000440198"/>
    </source>
</evidence>
<evidence type="ECO:0000313" key="1">
    <source>
        <dbReference type="EMBL" id="KAA5260045.1"/>
    </source>
</evidence>
<name>A0AB34BW49_9BACE</name>
<proteinExistence type="predicted"/>
<keyword evidence="2" id="KW-1185">Reference proteome</keyword>
<protein>
    <submittedName>
        <fullName evidence="1">Uncharacterized protein</fullName>
    </submittedName>
</protein>
<sequence>MLVTLNKRAILLGRENKLRVDEHTTDSHGGNTKIFFRNLAQHQKSAKLASLFCFDKSIKINQFH</sequence>
<comment type="caution">
    <text evidence="1">The sequence shown here is derived from an EMBL/GenBank/DDBJ whole genome shotgun (WGS) entry which is preliminary data.</text>
</comment>